<evidence type="ECO:0000256" key="1">
    <source>
        <dbReference type="ARBA" id="ARBA00010871"/>
    </source>
</evidence>
<dbReference type="Proteomes" id="UP000034107">
    <property type="component" value="Unassembled WGS sequence"/>
</dbReference>
<dbReference type="EMBL" id="LCLS01000006">
    <property type="protein sequence ID" value="KKU22140.1"/>
    <property type="molecule type" value="Genomic_DNA"/>
</dbReference>
<keyword evidence="4" id="KW-0963">Cytoplasm</keyword>
<dbReference type="PANTHER" id="PTHR23132:SF23">
    <property type="entry name" value="D-ALANINE--D-ALANINE LIGASE B"/>
    <property type="match status" value="1"/>
</dbReference>
<keyword evidence="7" id="KW-0547">Nucleotide-binding</keyword>
<keyword evidence="6" id="KW-0460">Magnesium</keyword>
<sequence>MKPHKVRVALLVGGPSSEHDVSLASGRLVHASLDKDRYDIIPVLVNRKGEWPVEPKHLKDMADVVFVAMHGEYGEDGTVQELLRDLEIPYTGSDHMASALAMNKILSRRLFKAHGMNVPHSVVFNSHESAERDWSDISLPAVVKPFNRGSSLGVGIARTIDEVKLALERAFSYSKRALIEEYIQGRELACGVVDDGMGHAFPLPVTEIIPKSGFFDYNAKYTKGATDKVTPARILERETGLAQAVALRAHELVGASGVSKTDMILGEDGDLYVLELNTIPGMTENSLVPQAALAHGITLEELFDRIIEAAFIKHAASARR</sequence>
<comment type="pathway">
    <text evidence="4">Cell wall biogenesis; peptidoglycan biosynthesis.</text>
</comment>
<dbReference type="PIRSF" id="PIRSF039102">
    <property type="entry name" value="Ddl/VanB"/>
    <property type="match status" value="1"/>
</dbReference>
<dbReference type="SUPFAM" id="SSF56059">
    <property type="entry name" value="Glutathione synthetase ATP-binding domain-like"/>
    <property type="match status" value="1"/>
</dbReference>
<dbReference type="EC" id="6.3.2.4" evidence="4"/>
<name>A0A0G1RMK9_9BACT</name>
<dbReference type="InterPro" id="IPR011761">
    <property type="entry name" value="ATP-grasp"/>
</dbReference>
<dbReference type="InterPro" id="IPR013815">
    <property type="entry name" value="ATP_grasp_subdomain_1"/>
</dbReference>
<evidence type="ECO:0000313" key="9">
    <source>
        <dbReference type="EMBL" id="KKU22140.1"/>
    </source>
</evidence>
<evidence type="ECO:0000259" key="8">
    <source>
        <dbReference type="PROSITE" id="PS50975"/>
    </source>
</evidence>
<dbReference type="Gene3D" id="3.30.1490.20">
    <property type="entry name" value="ATP-grasp fold, A domain"/>
    <property type="match status" value="1"/>
</dbReference>
<evidence type="ECO:0000256" key="5">
    <source>
        <dbReference type="PIRSR" id="PIRSR039102-1"/>
    </source>
</evidence>
<feature type="binding site" evidence="6">
    <location>
        <position position="275"/>
    </location>
    <ligand>
        <name>Mg(2+)</name>
        <dbReference type="ChEBI" id="CHEBI:18420"/>
        <label>2</label>
    </ligand>
</feature>
<comment type="function">
    <text evidence="4">Cell wall formation.</text>
</comment>
<dbReference type="Gene3D" id="3.30.470.20">
    <property type="entry name" value="ATP-grasp fold, B domain"/>
    <property type="match status" value="1"/>
</dbReference>
<dbReference type="Pfam" id="PF07478">
    <property type="entry name" value="Dala_Dala_lig_C"/>
    <property type="match status" value="1"/>
</dbReference>
<dbReference type="UniPathway" id="UPA00219"/>
<keyword evidence="4" id="KW-0573">Peptidoglycan synthesis</keyword>
<dbReference type="InterPro" id="IPR005905">
    <property type="entry name" value="D_ala_D_ala"/>
</dbReference>
<dbReference type="SMART" id="SM01209">
    <property type="entry name" value="GARS_A"/>
    <property type="match status" value="1"/>
</dbReference>
<dbReference type="HAMAP" id="MF_00047">
    <property type="entry name" value="Dala_Dala_lig"/>
    <property type="match status" value="1"/>
</dbReference>
<dbReference type="PROSITE" id="PS50975">
    <property type="entry name" value="ATP_GRASP"/>
    <property type="match status" value="1"/>
</dbReference>
<protein>
    <recommendedName>
        <fullName evidence="4">D-alanine--D-alanine ligase</fullName>
        <ecNumber evidence="4">6.3.2.4</ecNumber>
    </recommendedName>
    <alternativeName>
        <fullName evidence="4">D-Ala-D-Ala ligase</fullName>
    </alternativeName>
    <alternativeName>
        <fullName evidence="4">D-alanylalanine synthetase</fullName>
    </alternativeName>
</protein>
<comment type="similarity">
    <text evidence="1 4">Belongs to the D-alanine--D-alanine ligase family.</text>
</comment>
<dbReference type="Pfam" id="PF01820">
    <property type="entry name" value="Dala_Dala_lig_N"/>
    <property type="match status" value="1"/>
</dbReference>
<keyword evidence="6" id="KW-0479">Metal-binding</keyword>
<keyword evidence="2 4" id="KW-0436">Ligase</keyword>
<feature type="domain" description="ATP-grasp" evidence="8">
    <location>
        <begin position="108"/>
        <end position="308"/>
    </location>
</feature>
<dbReference type="PANTHER" id="PTHR23132">
    <property type="entry name" value="D-ALANINE--D-ALANINE LIGASE"/>
    <property type="match status" value="1"/>
</dbReference>
<dbReference type="GO" id="GO:0005524">
    <property type="term" value="F:ATP binding"/>
    <property type="evidence" value="ECO:0007669"/>
    <property type="project" value="UniProtKB-UniRule"/>
</dbReference>
<feature type="active site" evidence="5">
    <location>
        <position position="286"/>
    </location>
</feature>
<dbReference type="Gene3D" id="3.40.50.20">
    <property type="match status" value="2"/>
</dbReference>
<comment type="subcellular location">
    <subcellularLocation>
        <location evidence="4">Cytoplasm</location>
    </subcellularLocation>
</comment>
<reference evidence="9 10" key="1">
    <citation type="journal article" date="2015" name="Nature">
        <title>rRNA introns, odd ribosomes, and small enigmatic genomes across a large radiation of phyla.</title>
        <authorList>
            <person name="Brown C.T."/>
            <person name="Hug L.A."/>
            <person name="Thomas B.C."/>
            <person name="Sharon I."/>
            <person name="Castelle C.J."/>
            <person name="Singh A."/>
            <person name="Wilkins M.J."/>
            <person name="Williams K.H."/>
            <person name="Banfield J.F."/>
        </authorList>
    </citation>
    <scope>NUCLEOTIDE SEQUENCE [LARGE SCALE GENOMIC DNA]</scope>
</reference>
<feature type="binding site" evidence="6">
    <location>
        <position position="262"/>
    </location>
    <ligand>
        <name>Mg(2+)</name>
        <dbReference type="ChEBI" id="CHEBI:18420"/>
        <label>1</label>
    </ligand>
</feature>
<dbReference type="PATRIC" id="fig|1618732.3.peg.311"/>
<dbReference type="NCBIfam" id="TIGR01205">
    <property type="entry name" value="D_ala_D_alaTIGR"/>
    <property type="match status" value="1"/>
</dbReference>
<comment type="catalytic activity">
    <reaction evidence="4">
        <text>2 D-alanine + ATP = D-alanyl-D-alanine + ADP + phosphate + H(+)</text>
        <dbReference type="Rhea" id="RHEA:11224"/>
        <dbReference type="ChEBI" id="CHEBI:15378"/>
        <dbReference type="ChEBI" id="CHEBI:30616"/>
        <dbReference type="ChEBI" id="CHEBI:43474"/>
        <dbReference type="ChEBI" id="CHEBI:57416"/>
        <dbReference type="ChEBI" id="CHEBI:57822"/>
        <dbReference type="ChEBI" id="CHEBI:456216"/>
        <dbReference type="EC" id="6.3.2.4"/>
    </reaction>
</comment>
<dbReference type="InterPro" id="IPR011095">
    <property type="entry name" value="Dala_Dala_lig_C"/>
</dbReference>
<evidence type="ECO:0000256" key="3">
    <source>
        <dbReference type="ARBA" id="ARBA00023316"/>
    </source>
</evidence>
<keyword evidence="6" id="KW-0464">Manganese</keyword>
<feature type="active site" evidence="5">
    <location>
        <position position="18"/>
    </location>
</feature>
<dbReference type="GO" id="GO:0046872">
    <property type="term" value="F:metal ion binding"/>
    <property type="evidence" value="ECO:0007669"/>
    <property type="project" value="UniProtKB-KW"/>
</dbReference>
<dbReference type="SUPFAM" id="SSF52440">
    <property type="entry name" value="PreATP-grasp domain"/>
    <property type="match status" value="1"/>
</dbReference>
<keyword evidence="4" id="KW-0133">Cell shape</keyword>
<evidence type="ECO:0000256" key="6">
    <source>
        <dbReference type="PIRSR" id="PIRSR039102-3"/>
    </source>
</evidence>
<dbReference type="GO" id="GO:0008360">
    <property type="term" value="P:regulation of cell shape"/>
    <property type="evidence" value="ECO:0007669"/>
    <property type="project" value="UniProtKB-KW"/>
</dbReference>
<dbReference type="AlphaFoldDB" id="A0A0G1RMK9"/>
<comment type="cofactor">
    <cofactor evidence="6">
        <name>Mg(2+)</name>
        <dbReference type="ChEBI" id="CHEBI:18420"/>
    </cofactor>
    <cofactor evidence="6">
        <name>Mn(2+)</name>
        <dbReference type="ChEBI" id="CHEBI:29035"/>
    </cofactor>
    <text evidence="6">Binds 2 magnesium or manganese ions per subunit.</text>
</comment>
<dbReference type="GO" id="GO:0071555">
    <property type="term" value="P:cell wall organization"/>
    <property type="evidence" value="ECO:0007669"/>
    <property type="project" value="UniProtKB-KW"/>
</dbReference>
<evidence type="ECO:0000256" key="7">
    <source>
        <dbReference type="PROSITE-ProRule" id="PRU00409"/>
    </source>
</evidence>
<keyword evidence="7" id="KW-0067">ATP-binding</keyword>
<evidence type="ECO:0000256" key="4">
    <source>
        <dbReference type="HAMAP-Rule" id="MF_00047"/>
    </source>
</evidence>
<dbReference type="GO" id="GO:0005737">
    <property type="term" value="C:cytoplasm"/>
    <property type="evidence" value="ECO:0007669"/>
    <property type="project" value="UniProtKB-SubCell"/>
</dbReference>
<dbReference type="GO" id="GO:0008716">
    <property type="term" value="F:D-alanine-D-alanine ligase activity"/>
    <property type="evidence" value="ECO:0007669"/>
    <property type="project" value="UniProtKB-UniRule"/>
</dbReference>
<evidence type="ECO:0000256" key="2">
    <source>
        <dbReference type="ARBA" id="ARBA00022598"/>
    </source>
</evidence>
<dbReference type="GO" id="GO:0009252">
    <property type="term" value="P:peptidoglycan biosynthetic process"/>
    <property type="evidence" value="ECO:0007669"/>
    <property type="project" value="UniProtKB-UniRule"/>
</dbReference>
<dbReference type="InterPro" id="IPR011127">
    <property type="entry name" value="Dala_Dala_lig_N"/>
</dbReference>
<feature type="binding site" evidence="6">
    <location>
        <position position="275"/>
    </location>
    <ligand>
        <name>Mg(2+)</name>
        <dbReference type="ChEBI" id="CHEBI:18420"/>
        <label>1</label>
    </ligand>
</feature>
<gene>
    <name evidence="4" type="primary">ddl</name>
    <name evidence="9" type="ORF">UX31_C0006G0052</name>
</gene>
<accession>A0A0G1RMK9</accession>
<feature type="active site" evidence="5">
    <location>
        <position position="150"/>
    </location>
</feature>
<comment type="caution">
    <text evidence="9">The sequence shown here is derived from an EMBL/GenBank/DDBJ whole genome shotgun (WGS) entry which is preliminary data.</text>
</comment>
<dbReference type="InterPro" id="IPR016185">
    <property type="entry name" value="PreATP-grasp_dom_sf"/>
</dbReference>
<proteinExistence type="inferred from homology"/>
<organism evidence="9 10">
    <name type="scientific">Candidatus Nomurabacteria bacterium GW2011_GWA1_46_11</name>
    <dbReference type="NCBI Taxonomy" id="1618732"/>
    <lineage>
        <taxon>Bacteria</taxon>
        <taxon>Candidatus Nomuraibacteriota</taxon>
    </lineage>
</organism>
<keyword evidence="3 4" id="KW-0961">Cell wall biogenesis/degradation</keyword>
<evidence type="ECO:0000313" key="10">
    <source>
        <dbReference type="Proteomes" id="UP000034107"/>
    </source>
</evidence>
<dbReference type="NCBIfam" id="NF002378">
    <property type="entry name" value="PRK01372.1"/>
    <property type="match status" value="1"/>
</dbReference>
<feature type="binding site" evidence="6">
    <location>
        <position position="277"/>
    </location>
    <ligand>
        <name>Mg(2+)</name>
        <dbReference type="ChEBI" id="CHEBI:18420"/>
        <label>2</label>
    </ligand>
</feature>